<evidence type="ECO:0000313" key="4">
    <source>
        <dbReference type="Proteomes" id="UP001600064"/>
    </source>
</evidence>
<dbReference type="Proteomes" id="UP001600064">
    <property type="component" value="Unassembled WGS sequence"/>
</dbReference>
<protein>
    <recommendedName>
        <fullName evidence="1">Sulfurtransferase</fullName>
    </recommendedName>
</protein>
<dbReference type="PANTHER" id="PTHR44086:SF10">
    <property type="entry name" value="THIOSULFATE SULFURTRANSFERASE_RHODANESE-LIKE DOMAIN-CONTAINING PROTEIN 3"/>
    <property type="match status" value="1"/>
</dbReference>
<dbReference type="RefSeq" id="XP_070866232.1">
    <property type="nucleotide sequence ID" value="XM_071011309.1"/>
</dbReference>
<evidence type="ECO:0000313" key="3">
    <source>
        <dbReference type="EMBL" id="KAL2267505.1"/>
    </source>
</evidence>
<evidence type="ECO:0000256" key="1">
    <source>
        <dbReference type="RuleBase" id="RU000507"/>
    </source>
</evidence>
<dbReference type="PROSITE" id="PS00683">
    <property type="entry name" value="RHODANESE_2"/>
    <property type="match status" value="1"/>
</dbReference>
<sequence>MASRRAATSLLTRASAPAPLPFRAALPAARLASRPYSSLRVQQTREASVLLSPSRQQKQLSIRAPRCATAVARRACYSTESAEKPSKIWDFEAVRKLAASPDKSVVLVDVREPHELQETGKIPGAVNIPITSAADSFHITDAEFEDRFGRARPPRDAEVVFYCRAGVRCRAAAGLARDAGWTKVGEYPGSWLEWVEKGGEVEK</sequence>
<dbReference type="InterPro" id="IPR001763">
    <property type="entry name" value="Rhodanese-like_dom"/>
</dbReference>
<evidence type="ECO:0000259" key="2">
    <source>
        <dbReference type="PROSITE" id="PS50206"/>
    </source>
</evidence>
<dbReference type="Pfam" id="PF00581">
    <property type="entry name" value="Rhodanese"/>
    <property type="match status" value="1"/>
</dbReference>
<dbReference type="CDD" id="cd01519">
    <property type="entry name" value="RHOD_HSP67B2"/>
    <property type="match status" value="1"/>
</dbReference>
<dbReference type="EMBL" id="JAZGUE010000004">
    <property type="protein sequence ID" value="KAL2267505.1"/>
    <property type="molecule type" value="Genomic_DNA"/>
</dbReference>
<dbReference type="Gene3D" id="3.40.250.10">
    <property type="entry name" value="Rhodanese-like domain"/>
    <property type="match status" value="1"/>
</dbReference>
<dbReference type="SUPFAM" id="SSF52821">
    <property type="entry name" value="Rhodanese/Cell cycle control phosphatase"/>
    <property type="match status" value="1"/>
</dbReference>
<dbReference type="InterPro" id="IPR036873">
    <property type="entry name" value="Rhodanese-like_dom_sf"/>
</dbReference>
<feature type="domain" description="Rhodanese" evidence="2">
    <location>
        <begin position="101"/>
        <end position="203"/>
    </location>
</feature>
<organism evidence="3 4">
    <name type="scientific">Remersonia thermophila</name>
    <dbReference type="NCBI Taxonomy" id="72144"/>
    <lineage>
        <taxon>Eukaryota</taxon>
        <taxon>Fungi</taxon>
        <taxon>Dikarya</taxon>
        <taxon>Ascomycota</taxon>
        <taxon>Pezizomycotina</taxon>
        <taxon>Sordariomycetes</taxon>
        <taxon>Sordariomycetidae</taxon>
        <taxon>Sordariales</taxon>
        <taxon>Sordariales incertae sedis</taxon>
        <taxon>Remersonia</taxon>
    </lineage>
</organism>
<proteinExistence type="predicted"/>
<dbReference type="PANTHER" id="PTHR44086">
    <property type="entry name" value="THIOSULFATE SULFURTRANSFERASE RDL2, MITOCHONDRIAL-RELATED"/>
    <property type="match status" value="1"/>
</dbReference>
<dbReference type="GeneID" id="98125953"/>
<comment type="caution">
    <text evidence="3">The sequence shown here is derived from an EMBL/GenBank/DDBJ whole genome shotgun (WGS) entry which is preliminary data.</text>
</comment>
<keyword evidence="4" id="KW-1185">Reference proteome</keyword>
<name>A0ABR4DAX6_9PEZI</name>
<accession>A0ABR4DAX6</accession>
<dbReference type="PROSITE" id="PS50206">
    <property type="entry name" value="RHODANESE_3"/>
    <property type="match status" value="1"/>
</dbReference>
<gene>
    <name evidence="3" type="ORF">VTJ83DRAFT_4782</name>
</gene>
<keyword evidence="1" id="KW-0808">Transferase</keyword>
<dbReference type="SMART" id="SM00450">
    <property type="entry name" value="RHOD"/>
    <property type="match status" value="1"/>
</dbReference>
<dbReference type="InterPro" id="IPR001307">
    <property type="entry name" value="Thiosulphate_STrfase_CS"/>
</dbReference>
<reference evidence="3 4" key="1">
    <citation type="journal article" date="2024" name="Commun. Biol.">
        <title>Comparative genomic analysis of thermophilic fungi reveals convergent evolutionary adaptations and gene losses.</title>
        <authorList>
            <person name="Steindorff A.S."/>
            <person name="Aguilar-Pontes M.V."/>
            <person name="Robinson A.J."/>
            <person name="Andreopoulos B."/>
            <person name="LaButti K."/>
            <person name="Kuo A."/>
            <person name="Mondo S."/>
            <person name="Riley R."/>
            <person name="Otillar R."/>
            <person name="Haridas S."/>
            <person name="Lipzen A."/>
            <person name="Grimwood J."/>
            <person name="Schmutz J."/>
            <person name="Clum A."/>
            <person name="Reid I.D."/>
            <person name="Moisan M.C."/>
            <person name="Butler G."/>
            <person name="Nguyen T.T.M."/>
            <person name="Dewar K."/>
            <person name="Conant G."/>
            <person name="Drula E."/>
            <person name="Henrissat B."/>
            <person name="Hansel C."/>
            <person name="Singer S."/>
            <person name="Hutchinson M.I."/>
            <person name="de Vries R.P."/>
            <person name="Natvig D.O."/>
            <person name="Powell A.J."/>
            <person name="Tsang A."/>
            <person name="Grigoriev I.V."/>
        </authorList>
    </citation>
    <scope>NUCLEOTIDE SEQUENCE [LARGE SCALE GENOMIC DNA]</scope>
    <source>
        <strain evidence="3 4">ATCC 22073</strain>
    </source>
</reference>